<dbReference type="PROSITE" id="PS51257">
    <property type="entry name" value="PROKAR_LIPOPROTEIN"/>
    <property type="match status" value="1"/>
</dbReference>
<evidence type="ECO:0008006" key="4">
    <source>
        <dbReference type="Google" id="ProtNLM"/>
    </source>
</evidence>
<feature type="chain" id="PRO_5010245544" description="DUF2846 domain-containing protein" evidence="1">
    <location>
        <begin position="22"/>
        <end position="177"/>
    </location>
</feature>
<gene>
    <name evidence="2" type="ORF">SAMN05443244_0311</name>
</gene>
<protein>
    <recommendedName>
        <fullName evidence="4">DUF2846 domain-containing protein</fullName>
    </recommendedName>
</protein>
<organism evidence="2 3">
    <name type="scientific">Terriglobus roseus</name>
    <dbReference type="NCBI Taxonomy" id="392734"/>
    <lineage>
        <taxon>Bacteria</taxon>
        <taxon>Pseudomonadati</taxon>
        <taxon>Acidobacteriota</taxon>
        <taxon>Terriglobia</taxon>
        <taxon>Terriglobales</taxon>
        <taxon>Acidobacteriaceae</taxon>
        <taxon>Terriglobus</taxon>
    </lineage>
</organism>
<evidence type="ECO:0000256" key="1">
    <source>
        <dbReference type="SAM" id="SignalP"/>
    </source>
</evidence>
<name>A0A1H4J2N2_9BACT</name>
<evidence type="ECO:0000313" key="2">
    <source>
        <dbReference type="EMBL" id="SEB40471.1"/>
    </source>
</evidence>
<proteinExistence type="predicted"/>
<dbReference type="Proteomes" id="UP000182409">
    <property type="component" value="Unassembled WGS sequence"/>
</dbReference>
<accession>A0A1H4J2N2</accession>
<dbReference type="RefSeq" id="WP_074652034.1">
    <property type="nucleotide sequence ID" value="NZ_FNSD01000001.1"/>
</dbReference>
<feature type="signal peptide" evidence="1">
    <location>
        <begin position="1"/>
        <end position="21"/>
    </location>
</feature>
<reference evidence="2 3" key="1">
    <citation type="submission" date="2016-10" db="EMBL/GenBank/DDBJ databases">
        <authorList>
            <person name="de Groot N.N."/>
        </authorList>
    </citation>
    <scope>NUCLEOTIDE SEQUENCE [LARGE SCALE GENOMIC DNA]</scope>
    <source>
        <strain evidence="2 3">AB35.6</strain>
    </source>
</reference>
<sequence length="177" mass="18938">MRSLLAVLLLAVVGASGCLHAQAPANDLEKACGPKDIKLETSLSAPTTVIPEPASGKALVVFVEDMRLDRPGHKCFKCTDVSIALAADGAWIAQDKGFSHSVALLNPGVHHLCARTRKGNNDTPSMLSLTAEAGATYFLIAIPQYEFDYYVERFTLADSDEGRYLTAISKSAMTPVQ</sequence>
<keyword evidence="1" id="KW-0732">Signal</keyword>
<dbReference type="AlphaFoldDB" id="A0A1H4J2N2"/>
<dbReference type="EMBL" id="FNSD01000001">
    <property type="protein sequence ID" value="SEB40471.1"/>
    <property type="molecule type" value="Genomic_DNA"/>
</dbReference>
<evidence type="ECO:0000313" key="3">
    <source>
        <dbReference type="Proteomes" id="UP000182409"/>
    </source>
</evidence>